<name>A0A8H7J7F4_9PLEO</name>
<sequence length="805" mass="91369">MFCIKCQQFWNDAVTQAQIPDLITTCEDVCWSKYEVVLHGNLRELKQASAARCILCRIVYHTPSVYEHEHSLRDDTEPLDIVLDIDPTKGPHPVLSVTFRDTLGGSIRVPKRMIAACGGLLNDENTVAALRRSIELSNTSTGSDGALHLASSWVGDCILNHTACRSPTTQKHVSFVPTRLLDTSNDEVRLVEAKAVLSDAMDQRYVALSHCWGKVHIVCTLERNYSQHLSHIEFEELSQTFRDAVHTTRKLGFRYIWIDSLCIIQDSKEDWPAEAATMCDVYQHATLTIAAAHAPGDDVGCFKERDGLLQMPFIVDVPHAGVSKQPSRIVFTSYGRSEGLGGPEPPLYGRAWVLQEQLLSPRMLIFDGSQLRWECLTTHASERSHSGGMSRHAVHQNAIRKAIMTKEDFFNDTTFADRDFSARSQHLYWCHAVMDYTHRGMTKSNDRLVALAGIAQALERHTDSDYVAGLFSRFLWAGMLWSIPHTREYVSTTQDAFNLEDNKHIRHYKPIAPSWSWASVTAPVVYASPALTALDPICTILSANATGSAAIQTGRIEICGHVRKGYVNAVYPFALQEATTIGRFYMMLQKPEGQKDLINFKGRAFPPNACFLFSKKELKMPKFWGSGLHSTSYLTRSENWRLIHGTFRPDEIISVRREITFLAIAQQHSGRNSPSLLHTHRPDDPLETYTIALVPVEKDGQKTGEYRRVGYAVWSDCAWYGYNCEQGQKPDSNVERPGKWTREHGWEVERGFFDTLSWWMKWDNLEFYKREKKSRHPHGYEADMLPNLKMYHKDVGIEEKTVVIV</sequence>
<evidence type="ECO:0000259" key="1">
    <source>
        <dbReference type="Pfam" id="PF06985"/>
    </source>
</evidence>
<protein>
    <recommendedName>
        <fullName evidence="1">Heterokaryon incompatibility domain-containing protein</fullName>
    </recommendedName>
</protein>
<dbReference type="EMBL" id="RZGK01000007">
    <property type="protein sequence ID" value="KAF9697948.1"/>
    <property type="molecule type" value="Genomic_DNA"/>
</dbReference>
<organism evidence="2 3">
    <name type="scientific">Ascochyta lentis</name>
    <dbReference type="NCBI Taxonomy" id="205686"/>
    <lineage>
        <taxon>Eukaryota</taxon>
        <taxon>Fungi</taxon>
        <taxon>Dikarya</taxon>
        <taxon>Ascomycota</taxon>
        <taxon>Pezizomycotina</taxon>
        <taxon>Dothideomycetes</taxon>
        <taxon>Pleosporomycetidae</taxon>
        <taxon>Pleosporales</taxon>
        <taxon>Pleosporineae</taxon>
        <taxon>Didymellaceae</taxon>
        <taxon>Ascochyta</taxon>
    </lineage>
</organism>
<dbReference type="AlphaFoldDB" id="A0A8H7J7F4"/>
<accession>A0A8H7J7F4</accession>
<dbReference type="PANTHER" id="PTHR33112:SF16">
    <property type="entry name" value="HETEROKARYON INCOMPATIBILITY DOMAIN-CONTAINING PROTEIN"/>
    <property type="match status" value="1"/>
</dbReference>
<reference evidence="2" key="1">
    <citation type="submission" date="2018-12" db="EMBL/GenBank/DDBJ databases">
        <authorList>
            <person name="Syme R.A."/>
            <person name="Farfan-Caceres L."/>
            <person name="Lichtenzveig J."/>
        </authorList>
    </citation>
    <scope>NUCLEOTIDE SEQUENCE</scope>
    <source>
        <strain evidence="2">Al4</strain>
    </source>
</reference>
<evidence type="ECO:0000313" key="2">
    <source>
        <dbReference type="EMBL" id="KAF9697948.1"/>
    </source>
</evidence>
<proteinExistence type="predicted"/>
<dbReference type="OrthoDB" id="5125733at2759"/>
<dbReference type="InterPro" id="IPR010730">
    <property type="entry name" value="HET"/>
</dbReference>
<dbReference type="PANTHER" id="PTHR33112">
    <property type="entry name" value="DOMAIN PROTEIN, PUTATIVE-RELATED"/>
    <property type="match status" value="1"/>
</dbReference>
<dbReference type="Pfam" id="PF06985">
    <property type="entry name" value="HET"/>
    <property type="match status" value="1"/>
</dbReference>
<feature type="domain" description="Heterokaryon incompatibility" evidence="1">
    <location>
        <begin position="205"/>
        <end position="356"/>
    </location>
</feature>
<comment type="caution">
    <text evidence="2">The sequence shown here is derived from an EMBL/GenBank/DDBJ whole genome shotgun (WGS) entry which is preliminary data.</text>
</comment>
<evidence type="ECO:0000313" key="3">
    <source>
        <dbReference type="Proteomes" id="UP000651452"/>
    </source>
</evidence>
<keyword evidence="3" id="KW-1185">Reference proteome</keyword>
<gene>
    <name evidence="2" type="ORF">EKO04_004491</name>
</gene>
<dbReference type="Proteomes" id="UP000651452">
    <property type="component" value="Unassembled WGS sequence"/>
</dbReference>
<reference evidence="2" key="2">
    <citation type="submission" date="2020-09" db="EMBL/GenBank/DDBJ databases">
        <title>Reference genome assembly for Australian Ascochyta lentis isolate Al4.</title>
        <authorList>
            <person name="Lee R.C."/>
            <person name="Farfan-Caceres L.M."/>
            <person name="Debler J.W."/>
            <person name="Williams A.H."/>
            <person name="Henares B.M."/>
        </authorList>
    </citation>
    <scope>NUCLEOTIDE SEQUENCE</scope>
    <source>
        <strain evidence="2">Al4</strain>
    </source>
</reference>